<evidence type="ECO:0000256" key="1">
    <source>
        <dbReference type="SAM" id="MobiDB-lite"/>
    </source>
</evidence>
<dbReference type="Gene3D" id="3.90.640.10">
    <property type="entry name" value="Actin, Chain A, domain 4"/>
    <property type="match status" value="1"/>
</dbReference>
<proteinExistence type="predicted"/>
<sequence length="672" mass="75970">MASTSSADRSTSIPRIGYGIDFGSSSIRVAVRQQEEPPQVVTGWDKGETRDAYGKAFAAYQYPTDIAFREKGKFEILGCRHHLTSEETASGVKQSLDEQLCRDGEGMRFIHLCQKYEVQPSNVLGELLRYTLSGIDRFLQDVHDVWLVDKITVAIPAIWAQDSRGIAIQNEFSRVAAQAGFPPETIDFEVEPICILGSLQLRNKNLWLKYGGKKGFVRVVVVDIGASTIDAVAAIVDQEQFAVISEPLGDSGGMANAWRDLREIVLRHCKGDIRRADIVFLAARHDFFKMPLECHDVEIGDVIIKATDFREIRKSAFKKPLEVIRRAVMATPNLDLVYVVGGASASNDGVQALIREELNVCRHNLQERGVSFNFKVEFQSPDEAAVAVCLGAALPWPIWEPESVFRESWFGIICRRDGNNGPGRPPTRIPVEHDFLLTMKEKGSDNLEESFETLVVDEPTSFTIFPAYDSFGDPVKSHNSPDTGRSVLPLHYRTIFMDPIVWDLSNFANPHDKVRVRFKRRQHINLFTLQIKCEEKILQERHFVLDRDRTRLRFMERTDVASSIDDVYDVAMVETTPVQVALGNSRPLHTSSEKRSGFAENSNKRIKRRHQSYAQRVSDEELLKPRIAQWELMKHVSKNTNTVTAEAIYCTALALEISSRPQCKAHNHKSRE</sequence>
<evidence type="ECO:0000313" key="2">
    <source>
        <dbReference type="EMBL" id="KJZ69234.1"/>
    </source>
</evidence>
<gene>
    <name evidence="2" type="ORF">HIM_11373</name>
</gene>
<keyword evidence="3" id="KW-1185">Reference proteome</keyword>
<protein>
    <submittedName>
        <fullName evidence="2">Uncharacterized protein</fullName>
    </submittedName>
</protein>
<dbReference type="SUPFAM" id="SSF53067">
    <property type="entry name" value="Actin-like ATPase domain"/>
    <property type="match status" value="1"/>
</dbReference>
<dbReference type="EMBL" id="KQ030743">
    <property type="protein sequence ID" value="KJZ69234.1"/>
    <property type="molecule type" value="Genomic_DNA"/>
</dbReference>
<feature type="region of interest" description="Disordered" evidence="1">
    <location>
        <begin position="585"/>
        <end position="611"/>
    </location>
</feature>
<dbReference type="InterPro" id="IPR043129">
    <property type="entry name" value="ATPase_NBD"/>
</dbReference>
<name>A0A0F8A1A1_9HYPO</name>
<dbReference type="PANTHER" id="PTHR42749:SF1">
    <property type="entry name" value="CELL SHAPE-DETERMINING PROTEIN MREB"/>
    <property type="match status" value="1"/>
</dbReference>
<dbReference type="Gene3D" id="3.30.420.40">
    <property type="match status" value="2"/>
</dbReference>
<dbReference type="AlphaFoldDB" id="A0A0F8A1A1"/>
<organism evidence="2 3">
    <name type="scientific">Hirsutella minnesotensis 3608</name>
    <dbReference type="NCBI Taxonomy" id="1043627"/>
    <lineage>
        <taxon>Eukaryota</taxon>
        <taxon>Fungi</taxon>
        <taxon>Dikarya</taxon>
        <taxon>Ascomycota</taxon>
        <taxon>Pezizomycotina</taxon>
        <taxon>Sordariomycetes</taxon>
        <taxon>Hypocreomycetidae</taxon>
        <taxon>Hypocreales</taxon>
        <taxon>Ophiocordycipitaceae</taxon>
        <taxon>Hirsutella</taxon>
    </lineage>
</organism>
<dbReference type="Proteomes" id="UP000054481">
    <property type="component" value="Unassembled WGS sequence"/>
</dbReference>
<accession>A0A0F8A1A1</accession>
<reference evidence="2 3" key="1">
    <citation type="journal article" date="2014" name="Genome Biol. Evol.">
        <title>Comparative genomics and transcriptomics analyses reveal divergent lifestyle features of nematode endoparasitic fungus Hirsutella minnesotensis.</title>
        <authorList>
            <person name="Lai Y."/>
            <person name="Liu K."/>
            <person name="Zhang X."/>
            <person name="Zhang X."/>
            <person name="Li K."/>
            <person name="Wang N."/>
            <person name="Shu C."/>
            <person name="Wu Y."/>
            <person name="Wang C."/>
            <person name="Bushley K.E."/>
            <person name="Xiang M."/>
            <person name="Liu X."/>
        </authorList>
    </citation>
    <scope>NUCLEOTIDE SEQUENCE [LARGE SCALE GENOMIC DNA]</scope>
    <source>
        <strain evidence="2 3">3608</strain>
    </source>
</reference>
<dbReference type="PANTHER" id="PTHR42749">
    <property type="entry name" value="CELL SHAPE-DETERMINING PROTEIN MREB"/>
    <property type="match status" value="1"/>
</dbReference>
<evidence type="ECO:0000313" key="3">
    <source>
        <dbReference type="Proteomes" id="UP000054481"/>
    </source>
</evidence>
<dbReference type="OrthoDB" id="5151014at2759"/>